<proteinExistence type="predicted"/>
<dbReference type="SMART" id="SM00504">
    <property type="entry name" value="Ubox"/>
    <property type="match status" value="1"/>
</dbReference>
<dbReference type="InterPro" id="IPR003613">
    <property type="entry name" value="Ubox_domain"/>
</dbReference>
<evidence type="ECO:0000313" key="10">
    <source>
        <dbReference type="Proteomes" id="UP000015453"/>
    </source>
</evidence>
<dbReference type="SUPFAM" id="SSF57850">
    <property type="entry name" value="RING/U-box"/>
    <property type="match status" value="1"/>
</dbReference>
<keyword evidence="6" id="KW-0833">Ubl conjugation pathway</keyword>
<dbReference type="PROSITE" id="PS51698">
    <property type="entry name" value="U_BOX"/>
    <property type="match status" value="1"/>
</dbReference>
<dbReference type="AlphaFoldDB" id="S8DKA1"/>
<protein>
    <recommendedName>
        <fullName evidence="3">RING-type E3 ubiquitin transferase</fullName>
        <ecNumber evidence="3">2.3.2.27</ecNumber>
    </recommendedName>
</protein>
<organism evidence="9 10">
    <name type="scientific">Genlisea aurea</name>
    <dbReference type="NCBI Taxonomy" id="192259"/>
    <lineage>
        <taxon>Eukaryota</taxon>
        <taxon>Viridiplantae</taxon>
        <taxon>Streptophyta</taxon>
        <taxon>Embryophyta</taxon>
        <taxon>Tracheophyta</taxon>
        <taxon>Spermatophyta</taxon>
        <taxon>Magnoliopsida</taxon>
        <taxon>eudicotyledons</taxon>
        <taxon>Gunneridae</taxon>
        <taxon>Pentapetalae</taxon>
        <taxon>asterids</taxon>
        <taxon>lamiids</taxon>
        <taxon>Lamiales</taxon>
        <taxon>Lentibulariaceae</taxon>
        <taxon>Genlisea</taxon>
    </lineage>
</organism>
<evidence type="ECO:0000256" key="6">
    <source>
        <dbReference type="ARBA" id="ARBA00022786"/>
    </source>
</evidence>
<keyword evidence="4" id="KW-0808">Transferase</keyword>
<accession>S8DKA1</accession>
<dbReference type="Pfam" id="PF04564">
    <property type="entry name" value="U-box"/>
    <property type="match status" value="1"/>
</dbReference>
<dbReference type="Proteomes" id="UP000015453">
    <property type="component" value="Unassembled WGS sequence"/>
</dbReference>
<dbReference type="GO" id="GO:0061630">
    <property type="term" value="F:ubiquitin protein ligase activity"/>
    <property type="evidence" value="ECO:0007669"/>
    <property type="project" value="UniProtKB-EC"/>
</dbReference>
<dbReference type="InterPro" id="IPR011989">
    <property type="entry name" value="ARM-like"/>
</dbReference>
<evidence type="ECO:0000256" key="5">
    <source>
        <dbReference type="ARBA" id="ARBA00022737"/>
    </source>
</evidence>
<feature type="domain" description="U-box" evidence="8">
    <location>
        <begin position="1"/>
        <end position="74"/>
    </location>
</feature>
<feature type="compositionally biased region" description="Low complexity" evidence="7">
    <location>
        <begin position="109"/>
        <end position="132"/>
    </location>
</feature>
<dbReference type="GO" id="GO:0016567">
    <property type="term" value="P:protein ubiquitination"/>
    <property type="evidence" value="ECO:0007669"/>
    <property type="project" value="UniProtKB-UniPathway"/>
</dbReference>
<evidence type="ECO:0000256" key="1">
    <source>
        <dbReference type="ARBA" id="ARBA00000900"/>
    </source>
</evidence>
<dbReference type="EC" id="2.3.2.27" evidence="3"/>
<comment type="catalytic activity">
    <reaction evidence="1">
        <text>S-ubiquitinyl-[E2 ubiquitin-conjugating enzyme]-L-cysteine + [acceptor protein]-L-lysine = [E2 ubiquitin-conjugating enzyme]-L-cysteine + N(6)-ubiquitinyl-[acceptor protein]-L-lysine.</text>
        <dbReference type="EC" id="2.3.2.27"/>
    </reaction>
</comment>
<evidence type="ECO:0000256" key="2">
    <source>
        <dbReference type="ARBA" id="ARBA00004906"/>
    </source>
</evidence>
<dbReference type="OrthoDB" id="7537227at2759"/>
<feature type="non-terminal residue" evidence="9">
    <location>
        <position position="410"/>
    </location>
</feature>
<keyword evidence="5" id="KW-0677">Repeat</keyword>
<dbReference type="SMART" id="SM00185">
    <property type="entry name" value="ARM"/>
    <property type="match status" value="4"/>
</dbReference>
<dbReference type="InterPro" id="IPR013083">
    <property type="entry name" value="Znf_RING/FYVE/PHD"/>
</dbReference>
<comment type="pathway">
    <text evidence="2">Protein modification; protein ubiquitination.</text>
</comment>
<feature type="non-terminal residue" evidence="9">
    <location>
        <position position="1"/>
    </location>
</feature>
<evidence type="ECO:0000256" key="3">
    <source>
        <dbReference type="ARBA" id="ARBA00012483"/>
    </source>
</evidence>
<comment type="caution">
    <text evidence="9">The sequence shown here is derived from an EMBL/GenBank/DDBJ whole genome shotgun (WGS) entry which is preliminary data.</text>
</comment>
<reference evidence="9 10" key="1">
    <citation type="journal article" date="2013" name="BMC Genomics">
        <title>The miniature genome of a carnivorous plant Genlisea aurea contains a low number of genes and short non-coding sequences.</title>
        <authorList>
            <person name="Leushkin E.V."/>
            <person name="Sutormin R.A."/>
            <person name="Nabieva E.R."/>
            <person name="Penin A.A."/>
            <person name="Kondrashov A.S."/>
            <person name="Logacheva M.D."/>
        </authorList>
    </citation>
    <scope>NUCLEOTIDE SEQUENCE [LARGE SCALE GENOMIC DNA]</scope>
</reference>
<gene>
    <name evidence="9" type="ORF">M569_14902</name>
</gene>
<feature type="region of interest" description="Disordered" evidence="7">
    <location>
        <begin position="100"/>
        <end position="134"/>
    </location>
</feature>
<sequence>IPAEFLCPLSGVVMADPVIVLSGHTFERSVVDACVSLSFIPLLPDGAVPDFSAVIPNLALRSAISSWCRRNYVDPPGTPLDFDAAVGIVRQVLDEMSQELPRRTVTTLSSSTSSSSSSSCSSGDGQISSSDSLPTEERSLVAGLKRNLSIEKQEEALIALRVLTRTREEIRAAVCTSRLLSAVKALIASKHPSLQINATAVAANLSLEGANKAKIVRSGLVHPLVDALENGAPESRDNAACALFGLSMDDHNKGALGALGALGPLLRALRSDSPATRRDSALALYHLSAAEGNRVKLIRLGAGRALLGMIRSGRSASFALLVLCNLACSPIGRAAMLDAGAVDCFVGMLSSSSSAARNCLSALYGLSYGGRRFNALAKAAAAEDAISKLKIDGDDERGKQMVKRILTVLK</sequence>
<evidence type="ECO:0000256" key="4">
    <source>
        <dbReference type="ARBA" id="ARBA00022679"/>
    </source>
</evidence>
<dbReference type="PANTHER" id="PTHR23315:SF339">
    <property type="entry name" value="U-BOX DOMAIN-CONTAINING PROTEIN 40"/>
    <property type="match status" value="1"/>
</dbReference>
<name>S8DKA1_9LAMI</name>
<dbReference type="Gene3D" id="1.25.10.10">
    <property type="entry name" value="Leucine-rich Repeat Variant"/>
    <property type="match status" value="2"/>
</dbReference>
<dbReference type="PANTHER" id="PTHR23315">
    <property type="entry name" value="U BOX DOMAIN-CONTAINING"/>
    <property type="match status" value="1"/>
</dbReference>
<dbReference type="UniPathway" id="UPA00143"/>
<dbReference type="SUPFAM" id="SSF48371">
    <property type="entry name" value="ARM repeat"/>
    <property type="match status" value="1"/>
</dbReference>
<dbReference type="InterPro" id="IPR000225">
    <property type="entry name" value="Armadillo"/>
</dbReference>
<evidence type="ECO:0000259" key="8">
    <source>
        <dbReference type="PROSITE" id="PS51698"/>
    </source>
</evidence>
<dbReference type="EMBL" id="AUSU01007985">
    <property type="protein sequence ID" value="EPS59902.1"/>
    <property type="molecule type" value="Genomic_DNA"/>
</dbReference>
<evidence type="ECO:0000256" key="7">
    <source>
        <dbReference type="SAM" id="MobiDB-lite"/>
    </source>
</evidence>
<dbReference type="Gene3D" id="3.30.40.10">
    <property type="entry name" value="Zinc/RING finger domain, C3HC4 (zinc finger)"/>
    <property type="match status" value="1"/>
</dbReference>
<evidence type="ECO:0000313" key="9">
    <source>
        <dbReference type="EMBL" id="EPS59902.1"/>
    </source>
</evidence>
<dbReference type="InterPro" id="IPR016024">
    <property type="entry name" value="ARM-type_fold"/>
</dbReference>
<keyword evidence="10" id="KW-1185">Reference proteome</keyword>
<dbReference type="Pfam" id="PF00514">
    <property type="entry name" value="Arm"/>
    <property type="match status" value="1"/>
</dbReference>